<comment type="caution">
    <text evidence="5">The sequence shown here is derived from an EMBL/GenBank/DDBJ whole genome shotgun (WGS) entry which is preliminary data.</text>
</comment>
<keyword evidence="3" id="KW-0675">Receptor</keyword>
<reference evidence="5" key="1">
    <citation type="submission" date="2023-10" db="EMBL/GenBank/DDBJ databases">
        <title>Genome assembly of Pristionchus species.</title>
        <authorList>
            <person name="Yoshida K."/>
            <person name="Sommer R.J."/>
        </authorList>
    </citation>
    <scope>NUCLEOTIDE SEQUENCE</scope>
    <source>
        <strain evidence="5">RS0144</strain>
    </source>
</reference>
<evidence type="ECO:0000313" key="5">
    <source>
        <dbReference type="EMBL" id="GMS94639.1"/>
    </source>
</evidence>
<accession>A0AAV5TJZ8</accession>
<dbReference type="SUPFAM" id="SSF48508">
    <property type="entry name" value="Nuclear receptor ligand-binding domain"/>
    <property type="match status" value="1"/>
</dbReference>
<gene>
    <name evidence="5" type="ORF">PENTCL1PPCAC_16814</name>
</gene>
<dbReference type="AlphaFoldDB" id="A0AAV5TJZ8"/>
<evidence type="ECO:0000313" key="6">
    <source>
        <dbReference type="Proteomes" id="UP001432027"/>
    </source>
</evidence>
<keyword evidence="1" id="KW-0805">Transcription regulation</keyword>
<dbReference type="InterPro" id="IPR035500">
    <property type="entry name" value="NHR-like_dom_sf"/>
</dbReference>
<name>A0AAV5TJZ8_9BILA</name>
<dbReference type="Proteomes" id="UP001432027">
    <property type="component" value="Unassembled WGS sequence"/>
</dbReference>
<keyword evidence="2" id="KW-0804">Transcription</keyword>
<feature type="domain" description="NR LBD" evidence="4">
    <location>
        <begin position="45"/>
        <end position="204"/>
    </location>
</feature>
<organism evidence="5 6">
    <name type="scientific">Pristionchus entomophagus</name>
    <dbReference type="NCBI Taxonomy" id="358040"/>
    <lineage>
        <taxon>Eukaryota</taxon>
        <taxon>Metazoa</taxon>
        <taxon>Ecdysozoa</taxon>
        <taxon>Nematoda</taxon>
        <taxon>Chromadorea</taxon>
        <taxon>Rhabditida</taxon>
        <taxon>Rhabditina</taxon>
        <taxon>Diplogasteromorpha</taxon>
        <taxon>Diplogasteroidea</taxon>
        <taxon>Neodiplogasteridae</taxon>
        <taxon>Pristionchus</taxon>
    </lineage>
</organism>
<proteinExistence type="predicted"/>
<evidence type="ECO:0000256" key="3">
    <source>
        <dbReference type="ARBA" id="ARBA00023170"/>
    </source>
</evidence>
<evidence type="ECO:0000256" key="1">
    <source>
        <dbReference type="ARBA" id="ARBA00023015"/>
    </source>
</evidence>
<dbReference type="EMBL" id="BTSX01000004">
    <property type="protein sequence ID" value="GMS94639.1"/>
    <property type="molecule type" value="Genomic_DNA"/>
</dbReference>
<dbReference type="InterPro" id="IPR000536">
    <property type="entry name" value="Nucl_hrmn_rcpt_lig-bd"/>
</dbReference>
<dbReference type="Gene3D" id="1.10.565.10">
    <property type="entry name" value="Retinoid X Receptor"/>
    <property type="match status" value="1"/>
</dbReference>
<evidence type="ECO:0000256" key="2">
    <source>
        <dbReference type="ARBA" id="ARBA00023163"/>
    </source>
</evidence>
<dbReference type="PROSITE" id="PS51843">
    <property type="entry name" value="NR_LBD"/>
    <property type="match status" value="1"/>
</dbReference>
<protein>
    <recommendedName>
        <fullName evidence="4">NR LBD domain-containing protein</fullName>
    </recommendedName>
</protein>
<keyword evidence="6" id="KW-1185">Reference proteome</keyword>
<sequence>IQDALENVFWRLRRCDAKHRQLRTSEFNPKSRGRFHWGLTDYLRQQMEMKQDIKEEEEDSKPSVKGNDKRKTLPLFSLQKDWAFVDTVCAIEYVKFFNSVFDIHLDTTDQVLTLQSSVVQLSLLELNHFSWSSGFDRLTYPDGTRKFQEIFRAHCSDALLLRMGALSLTRSELALMKALIVCKAGEGRLHGSQTSTNILKIEFP</sequence>
<evidence type="ECO:0000259" key="4">
    <source>
        <dbReference type="PROSITE" id="PS51843"/>
    </source>
</evidence>
<feature type="non-terminal residue" evidence="5">
    <location>
        <position position="1"/>
    </location>
</feature>